<organism evidence="3 4">
    <name type="scientific">Mucilaginibacter pedocola</name>
    <dbReference type="NCBI Taxonomy" id="1792845"/>
    <lineage>
        <taxon>Bacteria</taxon>
        <taxon>Pseudomonadati</taxon>
        <taxon>Bacteroidota</taxon>
        <taxon>Sphingobacteriia</taxon>
        <taxon>Sphingobacteriales</taxon>
        <taxon>Sphingobacteriaceae</taxon>
        <taxon>Mucilaginibacter</taxon>
    </lineage>
</organism>
<sequence length="90" mass="10536">MKDLLADSLHIFIIIMIAAFIIGGILALTGTFDHWGSRYVLKRRRKRLMRNRRSEIRKTNATQEVPNTKPYYAPRPERNTNPNGYNSRYA</sequence>
<feature type="region of interest" description="Disordered" evidence="1">
    <location>
        <begin position="51"/>
        <end position="90"/>
    </location>
</feature>
<evidence type="ECO:0000256" key="2">
    <source>
        <dbReference type="SAM" id="Phobius"/>
    </source>
</evidence>
<reference evidence="3 4" key="1">
    <citation type="submission" date="2016-07" db="EMBL/GenBank/DDBJ databases">
        <title>Genomic analysis of zinc-resistant bacterium Mucilaginibacter pedocola TBZ30.</title>
        <authorList>
            <person name="Huang J."/>
            <person name="Tang J."/>
        </authorList>
    </citation>
    <scope>NUCLEOTIDE SEQUENCE [LARGE SCALE GENOMIC DNA]</scope>
    <source>
        <strain evidence="3 4">TBZ30</strain>
    </source>
</reference>
<feature type="compositionally biased region" description="Polar residues" evidence="1">
    <location>
        <begin position="79"/>
        <end position="90"/>
    </location>
</feature>
<protein>
    <submittedName>
        <fullName evidence="3">Uncharacterized protein</fullName>
    </submittedName>
</protein>
<feature type="transmembrane region" description="Helical" evidence="2">
    <location>
        <begin position="12"/>
        <end position="36"/>
    </location>
</feature>
<comment type="caution">
    <text evidence="3">The sequence shown here is derived from an EMBL/GenBank/DDBJ whole genome shotgun (WGS) entry which is preliminary data.</text>
</comment>
<dbReference type="EMBL" id="MBTF01000023">
    <property type="protein sequence ID" value="OOQ58689.1"/>
    <property type="molecule type" value="Genomic_DNA"/>
</dbReference>
<proteinExistence type="predicted"/>
<dbReference type="AlphaFoldDB" id="A0A1S9PCM5"/>
<keyword evidence="2" id="KW-0812">Transmembrane</keyword>
<evidence type="ECO:0000313" key="4">
    <source>
        <dbReference type="Proteomes" id="UP000189739"/>
    </source>
</evidence>
<keyword evidence="4" id="KW-1185">Reference proteome</keyword>
<keyword evidence="2" id="KW-1133">Transmembrane helix</keyword>
<dbReference type="Proteomes" id="UP000189739">
    <property type="component" value="Unassembled WGS sequence"/>
</dbReference>
<evidence type="ECO:0000313" key="3">
    <source>
        <dbReference type="EMBL" id="OOQ58689.1"/>
    </source>
</evidence>
<evidence type="ECO:0000256" key="1">
    <source>
        <dbReference type="SAM" id="MobiDB-lite"/>
    </source>
</evidence>
<dbReference type="RefSeq" id="WP_078349394.1">
    <property type="nucleotide sequence ID" value="NZ_MBTF01000023.1"/>
</dbReference>
<accession>A0A1S9PCM5</accession>
<keyword evidence="2" id="KW-0472">Membrane</keyword>
<gene>
    <name evidence="3" type="ORF">BC343_08465</name>
</gene>
<name>A0A1S9PCM5_9SPHI</name>